<dbReference type="PANTHER" id="PTHR36978:SF4">
    <property type="entry name" value="P-LOOP CONTAINING NUCLEOSIDE TRIPHOSPHATE HYDROLASE PROTEIN"/>
    <property type="match status" value="1"/>
</dbReference>
<evidence type="ECO:0000313" key="1">
    <source>
        <dbReference type="EMBL" id="CAG5080481.1"/>
    </source>
</evidence>
<dbReference type="InterPro" id="IPR027417">
    <property type="entry name" value="P-loop_NTPase"/>
</dbReference>
<dbReference type="Proteomes" id="UP001158576">
    <property type="component" value="Chromosome PAR"/>
</dbReference>
<sequence length="295" mass="34040">MGKEGLQVINAGFSKTGTKTMNVILTELGYKVCDAPEAVYRHWQDWEKIANGEKPNEVIQKLFGPGNPDEYTACVDLPHNAYWELILKQFPDAKVILVLRDEDKWATSVAKHLQVERDTFREMGWWRLNNGIYRWVFNHAAQAMGLYMDWIRPLLLGPESRNFHGDNMDVLRLKYRMHNQYVMNNCPKDKLLVWRIEEGWEPICKFLGKPVPDGPLPHKNRLGGVIQELAESVDYQAMVRKQTISLVLRMGIIAGVSYGWYKGLIQPHLQVEESAPINWKMIGAAIAFLFTMRNL</sequence>
<keyword evidence="2" id="KW-1185">Reference proteome</keyword>
<dbReference type="PANTHER" id="PTHR36978">
    <property type="entry name" value="P-LOOP CONTAINING NUCLEOTIDE TRIPHOSPHATE HYDROLASE"/>
    <property type="match status" value="1"/>
</dbReference>
<dbReference type="Gene3D" id="3.40.50.300">
    <property type="entry name" value="P-loop containing nucleotide triphosphate hydrolases"/>
    <property type="match status" value="1"/>
</dbReference>
<dbReference type="SUPFAM" id="SSF52540">
    <property type="entry name" value="P-loop containing nucleoside triphosphate hydrolases"/>
    <property type="match status" value="1"/>
</dbReference>
<organism evidence="1 2">
    <name type="scientific">Oikopleura dioica</name>
    <name type="common">Tunicate</name>
    <dbReference type="NCBI Taxonomy" id="34765"/>
    <lineage>
        <taxon>Eukaryota</taxon>
        <taxon>Metazoa</taxon>
        <taxon>Chordata</taxon>
        <taxon>Tunicata</taxon>
        <taxon>Appendicularia</taxon>
        <taxon>Copelata</taxon>
        <taxon>Oikopleuridae</taxon>
        <taxon>Oikopleura</taxon>
    </lineage>
</organism>
<gene>
    <name evidence="1" type="ORF">OKIOD_LOCUS1167</name>
</gene>
<accession>A0ABN7RLH0</accession>
<evidence type="ECO:0000313" key="2">
    <source>
        <dbReference type="Proteomes" id="UP001158576"/>
    </source>
</evidence>
<dbReference type="InterPro" id="IPR040632">
    <property type="entry name" value="Sulfotransfer_4"/>
</dbReference>
<name>A0ABN7RLH0_OIKDI</name>
<reference evidence="1 2" key="1">
    <citation type="submission" date="2021-04" db="EMBL/GenBank/DDBJ databases">
        <authorList>
            <person name="Bliznina A."/>
        </authorList>
    </citation>
    <scope>NUCLEOTIDE SEQUENCE [LARGE SCALE GENOMIC DNA]</scope>
</reference>
<protein>
    <submittedName>
        <fullName evidence="1">Oidioi.mRNA.OKI2018_I69.PAR.g9609.t1.cds</fullName>
    </submittedName>
</protein>
<dbReference type="EMBL" id="OU015568">
    <property type="protein sequence ID" value="CAG5080481.1"/>
    <property type="molecule type" value="Genomic_DNA"/>
</dbReference>
<dbReference type="Pfam" id="PF17784">
    <property type="entry name" value="Sulfotransfer_4"/>
    <property type="match status" value="1"/>
</dbReference>
<proteinExistence type="predicted"/>